<protein>
    <submittedName>
        <fullName evidence="2">Uncharacterized protein</fullName>
    </submittedName>
</protein>
<feature type="chain" id="PRO_5039324920" evidence="1">
    <location>
        <begin position="19"/>
        <end position="227"/>
    </location>
</feature>
<reference evidence="2 3" key="1">
    <citation type="submission" date="2020-10" db="EMBL/GenBank/DDBJ databases">
        <title>Connecting structure to function with the recovery of over 1000 high-quality activated sludge metagenome-assembled genomes encoding full-length rRNA genes using long-read sequencing.</title>
        <authorList>
            <person name="Singleton C.M."/>
            <person name="Petriglieri F."/>
            <person name="Kristensen J.M."/>
            <person name="Kirkegaard R.H."/>
            <person name="Michaelsen T.Y."/>
            <person name="Andersen M.H."/>
            <person name="Karst S.M."/>
            <person name="Dueholm M.S."/>
            <person name="Nielsen P.H."/>
            <person name="Albertsen M."/>
        </authorList>
    </citation>
    <scope>NUCLEOTIDE SEQUENCE [LARGE SCALE GENOMIC DNA]</scope>
    <source>
        <strain evidence="2">Ribe_18-Q3-R11-54_BAT3C.373</strain>
    </source>
</reference>
<dbReference type="EMBL" id="JADKFW010000005">
    <property type="protein sequence ID" value="MBK9717773.1"/>
    <property type="molecule type" value="Genomic_DNA"/>
</dbReference>
<sequence>MKFTYLFIFIFISLNANSQVDNSITRSGKKLNLVSKKAVGSNATIAKYCDTKGGNCQEMLVTNNKKSIAIPVTSGPIYNLLTTGKTANFTGMTKHVSTNKKLTQYYTISGNTQTIVTPIKKSFVISIYQFGGTGKGNLGIGNVFKPIGPNQGADDCKCLQLYEECYIDTSIEPTSSEKDIDYLLREVCDDAFKYCKNECDKIVIENVQVIVVGLNGSTPNSFQIGIK</sequence>
<accession>A0A9D7S9L6</accession>
<comment type="caution">
    <text evidence="2">The sequence shown here is derived from an EMBL/GenBank/DDBJ whole genome shotgun (WGS) entry which is preliminary data.</text>
</comment>
<proteinExistence type="predicted"/>
<gene>
    <name evidence="2" type="ORF">IPO85_09710</name>
</gene>
<dbReference type="AlphaFoldDB" id="A0A9D7S9L6"/>
<evidence type="ECO:0000256" key="1">
    <source>
        <dbReference type="SAM" id="SignalP"/>
    </source>
</evidence>
<evidence type="ECO:0000313" key="2">
    <source>
        <dbReference type="EMBL" id="MBK9717773.1"/>
    </source>
</evidence>
<keyword evidence="1" id="KW-0732">Signal</keyword>
<name>A0A9D7S9L6_9BACT</name>
<evidence type="ECO:0000313" key="3">
    <source>
        <dbReference type="Proteomes" id="UP000808349"/>
    </source>
</evidence>
<feature type="signal peptide" evidence="1">
    <location>
        <begin position="1"/>
        <end position="18"/>
    </location>
</feature>
<organism evidence="2 3">
    <name type="scientific">Candidatus Defluviibacterium haderslevense</name>
    <dbReference type="NCBI Taxonomy" id="2981993"/>
    <lineage>
        <taxon>Bacteria</taxon>
        <taxon>Pseudomonadati</taxon>
        <taxon>Bacteroidota</taxon>
        <taxon>Saprospiria</taxon>
        <taxon>Saprospirales</taxon>
        <taxon>Saprospiraceae</taxon>
        <taxon>Candidatus Defluviibacterium</taxon>
    </lineage>
</organism>
<dbReference type="Proteomes" id="UP000808349">
    <property type="component" value="Unassembled WGS sequence"/>
</dbReference>